<proteinExistence type="predicted"/>
<evidence type="ECO:0000259" key="1">
    <source>
        <dbReference type="Pfam" id="PF01965"/>
    </source>
</evidence>
<dbReference type="RefSeq" id="WP_193113661.1">
    <property type="nucleotide sequence ID" value="NZ_CP041165.1"/>
</dbReference>
<dbReference type="KEGG" id="smax:FJR03_00120"/>
<reference evidence="2 3" key="1">
    <citation type="submission" date="2019-06" db="EMBL/GenBank/DDBJ databases">
        <title>Sulfurimonas gotlandica sp. nov., a chemoautotrophic and psychrotolerant epsilonproteobacterium isolated from a pelagic redoxcline, and an emended description of the genus Sulfurimonas.</title>
        <authorList>
            <person name="Wang S."/>
            <person name="Jiang L."/>
            <person name="Shao Z."/>
        </authorList>
    </citation>
    <scope>NUCLEOTIDE SEQUENCE [LARGE SCALE GENOMIC DNA]</scope>
    <source>
        <strain evidence="2 3">B2</strain>
    </source>
</reference>
<dbReference type="Proteomes" id="UP000593910">
    <property type="component" value="Chromosome"/>
</dbReference>
<sequence>MNNKFKIGVLLFPQFELLDVFGPLEMYGTRPEVFEICMVSQNIGSVVSKQGPKVVAEYDFNSSGYDIIMIPGGMGTRKEVENQKILEWIQIQSKDAKYITSICTGSALMAKSGLLNGVHATTNKRAFNWVVSQGSKVLWKKEARWVEDGRYFTSSGISAGMDMTLGLISKILGTQEALAIANEVEYEWHSDPSWDPFAKLYG</sequence>
<dbReference type="Gene3D" id="3.40.50.880">
    <property type="match status" value="1"/>
</dbReference>
<dbReference type="Pfam" id="PF01965">
    <property type="entry name" value="DJ-1_PfpI"/>
    <property type="match status" value="1"/>
</dbReference>
<name>A0A7M3V8Z6_9BACT</name>
<dbReference type="InterPro" id="IPR052158">
    <property type="entry name" value="INH-QAR"/>
</dbReference>
<dbReference type="CDD" id="cd03139">
    <property type="entry name" value="GATase1_PfpI_2"/>
    <property type="match status" value="1"/>
</dbReference>
<organism evidence="2 3">
    <name type="scientific">Sulfurimonas marina</name>
    <dbReference type="NCBI Taxonomy" id="2590551"/>
    <lineage>
        <taxon>Bacteria</taxon>
        <taxon>Pseudomonadati</taxon>
        <taxon>Campylobacterota</taxon>
        <taxon>Epsilonproteobacteria</taxon>
        <taxon>Campylobacterales</taxon>
        <taxon>Sulfurimonadaceae</taxon>
        <taxon>Sulfurimonas</taxon>
    </lineage>
</organism>
<evidence type="ECO:0000313" key="2">
    <source>
        <dbReference type="EMBL" id="QOP40229.1"/>
    </source>
</evidence>
<accession>A0A7M3V8Z6</accession>
<dbReference type="SUPFAM" id="SSF52317">
    <property type="entry name" value="Class I glutamine amidotransferase-like"/>
    <property type="match status" value="1"/>
</dbReference>
<dbReference type="InterPro" id="IPR029062">
    <property type="entry name" value="Class_I_gatase-like"/>
</dbReference>
<dbReference type="PANTHER" id="PTHR43130:SF15">
    <property type="entry name" value="THIJ_PFPI FAMILY PROTEIN (AFU_ORTHOLOGUE AFUA_5G14240)"/>
    <property type="match status" value="1"/>
</dbReference>
<keyword evidence="3" id="KW-1185">Reference proteome</keyword>
<dbReference type="InterPro" id="IPR002818">
    <property type="entry name" value="DJ-1/PfpI"/>
</dbReference>
<feature type="domain" description="DJ-1/PfpI" evidence="1">
    <location>
        <begin position="6"/>
        <end position="168"/>
    </location>
</feature>
<dbReference type="PANTHER" id="PTHR43130">
    <property type="entry name" value="ARAC-FAMILY TRANSCRIPTIONAL REGULATOR"/>
    <property type="match status" value="1"/>
</dbReference>
<evidence type="ECO:0000313" key="3">
    <source>
        <dbReference type="Proteomes" id="UP000593910"/>
    </source>
</evidence>
<dbReference type="EMBL" id="CP041165">
    <property type="protein sequence ID" value="QOP40229.1"/>
    <property type="molecule type" value="Genomic_DNA"/>
</dbReference>
<gene>
    <name evidence="2" type="ORF">FJR03_00120</name>
</gene>
<dbReference type="AlphaFoldDB" id="A0A7M3V8Z6"/>
<protein>
    <submittedName>
        <fullName evidence="2">DJ-1/PfpI family protein</fullName>
    </submittedName>
</protein>